<keyword evidence="1" id="KW-0812">Transmembrane</keyword>
<dbReference type="Proteomes" id="UP001317705">
    <property type="component" value="Chromosome"/>
</dbReference>
<protein>
    <submittedName>
        <fullName evidence="2">Uncharacterized protein</fullName>
    </submittedName>
</protein>
<feature type="transmembrane region" description="Helical" evidence="1">
    <location>
        <begin position="70"/>
        <end position="93"/>
    </location>
</feature>
<keyword evidence="1" id="KW-0472">Membrane</keyword>
<organism evidence="2 3">
    <name type="scientific">Geotalea uraniireducens</name>
    <dbReference type="NCBI Taxonomy" id="351604"/>
    <lineage>
        <taxon>Bacteria</taxon>
        <taxon>Pseudomonadati</taxon>
        <taxon>Thermodesulfobacteriota</taxon>
        <taxon>Desulfuromonadia</taxon>
        <taxon>Geobacterales</taxon>
        <taxon>Geobacteraceae</taxon>
        <taxon>Geotalea</taxon>
    </lineage>
</organism>
<keyword evidence="3" id="KW-1185">Reference proteome</keyword>
<feature type="transmembrane region" description="Helical" evidence="1">
    <location>
        <begin position="41"/>
        <end position="63"/>
    </location>
</feature>
<feature type="transmembrane region" description="Helical" evidence="1">
    <location>
        <begin position="12"/>
        <end position="35"/>
    </location>
</feature>
<evidence type="ECO:0000256" key="1">
    <source>
        <dbReference type="SAM" id="Phobius"/>
    </source>
</evidence>
<dbReference type="RefSeq" id="WP_282003524.1">
    <property type="nucleotide sequence ID" value="NZ_AP027151.1"/>
</dbReference>
<dbReference type="EMBL" id="AP027151">
    <property type="protein sequence ID" value="BDV42832.1"/>
    <property type="molecule type" value="Genomic_DNA"/>
</dbReference>
<keyword evidence="1" id="KW-1133">Transmembrane helix</keyword>
<evidence type="ECO:0000313" key="3">
    <source>
        <dbReference type="Proteomes" id="UP001317705"/>
    </source>
</evidence>
<name>A0ABM8EKB8_9BACT</name>
<gene>
    <name evidence="2" type="ORF">GURASL_17550</name>
</gene>
<proteinExistence type="predicted"/>
<reference evidence="2 3" key="1">
    <citation type="submission" date="2022-12" db="EMBL/GenBank/DDBJ databases">
        <title>Polyphasic characterization of Geotalea uranireducens NIT-SL11 newly isolated from a complex of sewage sludge and microbially reduced graphene oxide.</title>
        <authorList>
            <person name="Xie L."/>
            <person name="Yoshida N."/>
            <person name="Meng L."/>
        </authorList>
    </citation>
    <scope>NUCLEOTIDE SEQUENCE [LARGE SCALE GENOMIC DNA]</scope>
    <source>
        <strain evidence="2 3">NIT-SL11</strain>
    </source>
</reference>
<evidence type="ECO:0000313" key="2">
    <source>
        <dbReference type="EMBL" id="BDV42832.1"/>
    </source>
</evidence>
<accession>A0ABM8EKB8</accession>
<feature type="transmembrane region" description="Helical" evidence="1">
    <location>
        <begin position="113"/>
        <end position="131"/>
    </location>
</feature>
<sequence length="145" mass="16808">MTDDFEARAPLGLVLLTGLYLFFFIVTVTTFGNPYPFLGRIYVGTSAKILIFIDSLICLYLFLGILKKQLLTWYFVIGYNLFEIANTIVNLYFIAPAEIERVIGEQVDREALLINNIASALAIMLLTQYIFRHKHYFTNRKKYLF</sequence>